<dbReference type="KEGG" id="psuu:Psuf_000590"/>
<keyword evidence="3" id="KW-0804">Transcription</keyword>
<evidence type="ECO:0000256" key="1">
    <source>
        <dbReference type="ARBA" id="ARBA00023015"/>
    </source>
</evidence>
<dbReference type="SUPFAM" id="SSF46689">
    <property type="entry name" value="Homeodomain-like"/>
    <property type="match status" value="1"/>
</dbReference>
<dbReference type="AlphaFoldDB" id="A0A6F8Y9G6"/>
<feature type="DNA-binding region" description="H-T-H motif" evidence="4">
    <location>
        <begin position="33"/>
        <end position="52"/>
    </location>
</feature>
<dbReference type="PANTHER" id="PTHR30055">
    <property type="entry name" value="HTH-TYPE TRANSCRIPTIONAL REGULATOR RUTR"/>
    <property type="match status" value="1"/>
</dbReference>
<dbReference type="InterPro" id="IPR009057">
    <property type="entry name" value="Homeodomain-like_sf"/>
</dbReference>
<dbReference type="GO" id="GO:0003700">
    <property type="term" value="F:DNA-binding transcription factor activity"/>
    <property type="evidence" value="ECO:0007669"/>
    <property type="project" value="TreeGrafter"/>
</dbReference>
<keyword evidence="2 4" id="KW-0238">DNA-binding</keyword>
<proteinExistence type="predicted"/>
<evidence type="ECO:0000259" key="6">
    <source>
        <dbReference type="PROSITE" id="PS50977"/>
    </source>
</evidence>
<dbReference type="Pfam" id="PF00440">
    <property type="entry name" value="TetR_N"/>
    <property type="match status" value="1"/>
</dbReference>
<dbReference type="EMBL" id="AP022871">
    <property type="protein sequence ID" value="BCB82746.1"/>
    <property type="molecule type" value="Genomic_DNA"/>
</dbReference>
<dbReference type="Gene3D" id="1.10.357.10">
    <property type="entry name" value="Tetracycline Repressor, domain 2"/>
    <property type="match status" value="1"/>
</dbReference>
<dbReference type="PRINTS" id="PR00455">
    <property type="entry name" value="HTHTETR"/>
</dbReference>
<evidence type="ECO:0000256" key="4">
    <source>
        <dbReference type="PROSITE-ProRule" id="PRU00335"/>
    </source>
</evidence>
<feature type="region of interest" description="Disordered" evidence="5">
    <location>
        <begin position="205"/>
        <end position="225"/>
    </location>
</feature>
<dbReference type="InterPro" id="IPR041484">
    <property type="entry name" value="TetR_C_25"/>
</dbReference>
<evidence type="ECO:0000256" key="2">
    <source>
        <dbReference type="ARBA" id="ARBA00023125"/>
    </source>
</evidence>
<feature type="compositionally biased region" description="Low complexity" evidence="5">
    <location>
        <begin position="213"/>
        <end position="225"/>
    </location>
</feature>
<dbReference type="InterPro" id="IPR050109">
    <property type="entry name" value="HTH-type_TetR-like_transc_reg"/>
</dbReference>
<keyword evidence="8" id="KW-1185">Reference proteome</keyword>
<keyword evidence="1" id="KW-0805">Transcription regulation</keyword>
<reference evidence="7 8" key="1">
    <citation type="submission" date="2020-03" db="EMBL/GenBank/DDBJ databases">
        <title>Whole genome shotgun sequence of Phytohabitans suffuscus NBRC 105367.</title>
        <authorList>
            <person name="Komaki H."/>
            <person name="Tamura T."/>
        </authorList>
    </citation>
    <scope>NUCLEOTIDE SEQUENCE [LARGE SCALE GENOMIC DNA]</scope>
    <source>
        <strain evidence="7 8">NBRC 105367</strain>
    </source>
</reference>
<reference evidence="7 8" key="2">
    <citation type="submission" date="2020-03" db="EMBL/GenBank/DDBJ databases">
        <authorList>
            <person name="Ichikawa N."/>
            <person name="Kimura A."/>
            <person name="Kitahashi Y."/>
            <person name="Uohara A."/>
        </authorList>
    </citation>
    <scope>NUCLEOTIDE SEQUENCE [LARGE SCALE GENOMIC DNA]</scope>
    <source>
        <strain evidence="7 8">NBRC 105367</strain>
    </source>
</reference>
<evidence type="ECO:0000256" key="3">
    <source>
        <dbReference type="ARBA" id="ARBA00023163"/>
    </source>
</evidence>
<gene>
    <name evidence="7" type="ORF">Psuf_000590</name>
</gene>
<feature type="domain" description="HTH tetR-type" evidence="6">
    <location>
        <begin position="10"/>
        <end position="70"/>
    </location>
</feature>
<dbReference type="GO" id="GO:0000976">
    <property type="term" value="F:transcription cis-regulatory region binding"/>
    <property type="evidence" value="ECO:0007669"/>
    <property type="project" value="TreeGrafter"/>
</dbReference>
<dbReference type="Proteomes" id="UP000503011">
    <property type="component" value="Chromosome"/>
</dbReference>
<evidence type="ECO:0000256" key="5">
    <source>
        <dbReference type="SAM" id="MobiDB-lite"/>
    </source>
</evidence>
<dbReference type="PANTHER" id="PTHR30055:SF234">
    <property type="entry name" value="HTH-TYPE TRANSCRIPTIONAL REGULATOR BETI"/>
    <property type="match status" value="1"/>
</dbReference>
<dbReference type="RefSeq" id="WP_197945710.1">
    <property type="nucleotide sequence ID" value="NZ_AP022871.1"/>
</dbReference>
<dbReference type="PROSITE" id="PS50977">
    <property type="entry name" value="HTH_TETR_2"/>
    <property type="match status" value="1"/>
</dbReference>
<protein>
    <recommendedName>
        <fullName evidence="6">HTH tetR-type domain-containing protein</fullName>
    </recommendedName>
</protein>
<organism evidence="7 8">
    <name type="scientific">Phytohabitans suffuscus</name>
    <dbReference type="NCBI Taxonomy" id="624315"/>
    <lineage>
        <taxon>Bacteria</taxon>
        <taxon>Bacillati</taxon>
        <taxon>Actinomycetota</taxon>
        <taxon>Actinomycetes</taxon>
        <taxon>Micromonosporales</taxon>
        <taxon>Micromonosporaceae</taxon>
    </lineage>
</organism>
<evidence type="ECO:0000313" key="8">
    <source>
        <dbReference type="Proteomes" id="UP000503011"/>
    </source>
</evidence>
<dbReference type="Pfam" id="PF17933">
    <property type="entry name" value="TetR_C_25"/>
    <property type="match status" value="1"/>
</dbReference>
<sequence length="225" mass="24098">MTDGPSFEDLTARARIRDAALRLFADKGFVATTVRDIAQAAGVSPALLRHHYGSKDALRQACDDYVLATLRRVSEQVTADHQMANPVVSQSARGAVSRFQLYVTRALLDGSATAATLFDQSVKVTELWLAREDANRAAAPSTDARTRAALIIAMKLGIPLLHEHISRAIGVGVFEPEGDRRVVRALLDIFSHPLIDPELAAATEAGFAEPVDRPAGSPPRGGSPP</sequence>
<name>A0A6F8Y9G6_9ACTN</name>
<evidence type="ECO:0000313" key="7">
    <source>
        <dbReference type="EMBL" id="BCB82746.1"/>
    </source>
</evidence>
<accession>A0A6F8Y9G6</accession>
<dbReference type="InterPro" id="IPR001647">
    <property type="entry name" value="HTH_TetR"/>
</dbReference>